<reference evidence="16" key="3">
    <citation type="submission" date="2020-05" db="UniProtKB">
        <authorList>
            <consortium name="EnsemblMetazoa"/>
        </authorList>
    </citation>
    <scope>IDENTIFICATION</scope>
    <source>
        <strain evidence="16">USDA</strain>
    </source>
</reference>
<dbReference type="PANTHER" id="PTHR10048">
    <property type="entry name" value="PHOSPHATIDYLINOSITOL KINASE"/>
    <property type="match status" value="1"/>
</dbReference>
<dbReference type="InterPro" id="IPR036940">
    <property type="entry name" value="PI3/4_kinase_cat_sf"/>
</dbReference>
<dbReference type="SUPFAM" id="SSF56112">
    <property type="entry name" value="Protein kinase-like (PK-like)"/>
    <property type="match status" value="1"/>
</dbReference>
<dbReference type="Pfam" id="PF00613">
    <property type="entry name" value="PI3Ka"/>
    <property type="match status" value="1"/>
</dbReference>
<evidence type="ECO:0000256" key="4">
    <source>
        <dbReference type="ARBA" id="ARBA00022840"/>
    </source>
</evidence>
<dbReference type="Gene3D" id="3.30.1010.10">
    <property type="entry name" value="Phosphatidylinositol 3-kinase Catalytic Subunit, Chain A, domain 4"/>
    <property type="match status" value="1"/>
</dbReference>
<dbReference type="SUPFAM" id="SSF48371">
    <property type="entry name" value="ARM repeat"/>
    <property type="match status" value="1"/>
</dbReference>
<dbReference type="Proteomes" id="UP000009046">
    <property type="component" value="Unassembled WGS sequence"/>
</dbReference>
<dbReference type="VEuPathDB" id="VectorBase:PHUM060620"/>
<dbReference type="HOGENOM" id="CLU_002191_0_1_1"/>
<reference evidence="15" key="1">
    <citation type="submission" date="2007-04" db="EMBL/GenBank/DDBJ databases">
        <title>Annotation of Pediculus humanus corporis strain USDA.</title>
        <authorList>
            <person name="Kirkness E."/>
            <person name="Hannick L."/>
            <person name="Hass B."/>
            <person name="Bruggner R."/>
            <person name="Lawson D."/>
            <person name="Bidwell S."/>
            <person name="Joardar V."/>
            <person name="Caler E."/>
            <person name="Walenz B."/>
            <person name="Inman J."/>
            <person name="Schobel S."/>
            <person name="Galinsky K."/>
            <person name="Amedeo P."/>
            <person name="Strausberg R."/>
        </authorList>
    </citation>
    <scope>NUCLEOTIDE SEQUENCE</scope>
    <source>
        <strain evidence="15">USDA</strain>
    </source>
</reference>
<evidence type="ECO:0000256" key="7">
    <source>
        <dbReference type="ARBA" id="ARBA00029297"/>
    </source>
</evidence>
<dbReference type="GO" id="GO:0016477">
    <property type="term" value="P:cell migration"/>
    <property type="evidence" value="ECO:0007669"/>
    <property type="project" value="TreeGrafter"/>
</dbReference>
<dbReference type="InterPro" id="IPR001683">
    <property type="entry name" value="PX_dom"/>
</dbReference>
<evidence type="ECO:0000259" key="14">
    <source>
        <dbReference type="PROSITE" id="PS51547"/>
    </source>
</evidence>
<keyword evidence="4" id="KW-0067">ATP-binding</keyword>
<gene>
    <name evidence="16" type="primary">8231013</name>
    <name evidence="15" type="ORF">Phum_PHUM060620</name>
</gene>
<dbReference type="SMART" id="SM00145">
    <property type="entry name" value="PI3Ka"/>
    <property type="match status" value="1"/>
</dbReference>
<dbReference type="InterPro" id="IPR000403">
    <property type="entry name" value="PI3/4_kinase_cat_dom"/>
</dbReference>
<comment type="catalytic activity">
    <reaction evidence="6">
        <text>a 1,2-diacyl-sn-glycero-3-phospho-(1D-myo-inositol) + ATP = a 1,2-diacyl-sn-glycero-3-phospho-(1D-myo-inositol-3-phosphate) + ADP + H(+)</text>
        <dbReference type="Rhea" id="RHEA:12709"/>
        <dbReference type="ChEBI" id="CHEBI:15378"/>
        <dbReference type="ChEBI" id="CHEBI:30616"/>
        <dbReference type="ChEBI" id="CHEBI:57880"/>
        <dbReference type="ChEBI" id="CHEBI:58088"/>
        <dbReference type="ChEBI" id="CHEBI:456216"/>
        <dbReference type="EC" id="2.7.1.137"/>
    </reaction>
    <physiologicalReaction direction="left-to-right" evidence="6">
        <dbReference type="Rhea" id="RHEA:12710"/>
    </physiologicalReaction>
</comment>
<dbReference type="InterPro" id="IPR015433">
    <property type="entry name" value="PI3/4_kinase"/>
</dbReference>
<evidence type="ECO:0000256" key="3">
    <source>
        <dbReference type="ARBA" id="ARBA00022777"/>
    </source>
</evidence>
<feature type="domain" description="C2 PI3K-type" evidence="14">
    <location>
        <begin position="358"/>
        <end position="531"/>
    </location>
</feature>
<dbReference type="EMBL" id="DS235030">
    <property type="protein sequence ID" value="EEB10715.1"/>
    <property type="molecule type" value="Genomic_DNA"/>
</dbReference>
<dbReference type="SMART" id="SM00312">
    <property type="entry name" value="PX"/>
    <property type="match status" value="1"/>
</dbReference>
<feature type="domain" description="PIK helical" evidence="12">
    <location>
        <begin position="542"/>
        <end position="712"/>
    </location>
</feature>
<dbReference type="CDD" id="cd04012">
    <property type="entry name" value="C2A_PI3K_class_II"/>
    <property type="match status" value="1"/>
</dbReference>
<evidence type="ECO:0000256" key="1">
    <source>
        <dbReference type="ARBA" id="ARBA00022679"/>
    </source>
</evidence>
<dbReference type="Pfam" id="PF00787">
    <property type="entry name" value="PX"/>
    <property type="match status" value="1"/>
</dbReference>
<comment type="catalytic activity">
    <reaction evidence="7">
        <text>a 1,2-diacyl-sn-glycero-3-phospho-(1D-myo-inositol 4-phosphate) + ATP = a 1,2-diacyl-sn-glycero-3-phospho-(1D-myo-inositol-3,4-bisphosphate) + ADP + H(+)</text>
        <dbReference type="Rhea" id="RHEA:18373"/>
        <dbReference type="ChEBI" id="CHEBI:15378"/>
        <dbReference type="ChEBI" id="CHEBI:30616"/>
        <dbReference type="ChEBI" id="CHEBI:57658"/>
        <dbReference type="ChEBI" id="CHEBI:58178"/>
        <dbReference type="ChEBI" id="CHEBI:456216"/>
        <dbReference type="EC" id="2.7.1.154"/>
    </reaction>
    <physiologicalReaction direction="left-to-right" evidence="7">
        <dbReference type="Rhea" id="RHEA:18374"/>
    </physiologicalReaction>
</comment>
<organism>
    <name type="scientific">Pediculus humanus subsp. corporis</name>
    <name type="common">Body louse</name>
    <dbReference type="NCBI Taxonomy" id="121224"/>
    <lineage>
        <taxon>Eukaryota</taxon>
        <taxon>Metazoa</taxon>
        <taxon>Ecdysozoa</taxon>
        <taxon>Arthropoda</taxon>
        <taxon>Hexapoda</taxon>
        <taxon>Insecta</taxon>
        <taxon>Pterygota</taxon>
        <taxon>Neoptera</taxon>
        <taxon>Paraneoptera</taxon>
        <taxon>Psocodea</taxon>
        <taxon>Troctomorpha</taxon>
        <taxon>Phthiraptera</taxon>
        <taxon>Anoplura</taxon>
        <taxon>Pediculidae</taxon>
        <taxon>Pediculus</taxon>
    </lineage>
</organism>
<protein>
    <submittedName>
        <fullName evidence="15">Phosphatidylinositol-4-phosphate 3-kinase C2 domain-containing beta polypeptide, putative</fullName>
        <ecNumber evidence="15">2.7.1.154</ecNumber>
    </submittedName>
</protein>
<dbReference type="EnsemblMetazoa" id="PHUM060620-RA">
    <property type="protein sequence ID" value="PHUM060620-PA"/>
    <property type="gene ID" value="PHUM060620"/>
</dbReference>
<feature type="domain" description="C2" evidence="9">
    <location>
        <begin position="1253"/>
        <end position="1372"/>
    </location>
</feature>
<dbReference type="GO" id="GO:0005886">
    <property type="term" value="C:plasma membrane"/>
    <property type="evidence" value="ECO:0007669"/>
    <property type="project" value="TreeGrafter"/>
</dbReference>
<dbReference type="PROSITE" id="PS00916">
    <property type="entry name" value="PI3_4_KINASE_2"/>
    <property type="match status" value="1"/>
</dbReference>
<evidence type="ECO:0000259" key="12">
    <source>
        <dbReference type="PROSITE" id="PS51545"/>
    </source>
</evidence>
<sequence>MTNYHHIYHILILTFVFFKKPRKYKLYEEIKKKKAILVNSDIQAFYDMVKNLRAQFEYKDLCTNVGLVISPTIENNFTITTSIKLVVHSTNYQQPVSFTCDLNSSVEHVIVQAICSFEGDIVGSVTDYVLKVYGLSEYFTSETCLGEYEYVHQCIKLEKDVILSIIHISELKRPLARTARDDMNLKNLTIEDLLPNEPVQPITYTTLKILLETIENEMEGALKVISKLNSSQNSSNFSLQPIRVQQAVKAVCALMGHVETIEITEALALFCQICSMVTCKTLSEDSKAKVTFDDGDYSIVEMGSSALKCIQENLIVQCDKIREAIRGLIESYCNAFNVDFTLSKTNPSSLGTKSILEFQDTILVNIGSLHRLQPTWTHTAYVVSAQIYYGARAIKETSICLTDVAKTSTSFYNRVVFDSWLNLKGVTIACLPRESRLVLTLYGLTLLPPDHEQSKANPGQPQYEQIELGWSAIQFFNYEGKLTQGSFLLSLWPPIANKRFSPAPVPGTHPLQNHSVLYINLPYYGGTVEFPALPKNDTKAPMYDFESLDINTQQLLLNISEQDSFAKEILWEKRHYLHGISQALPKVLLATQNWDFTSLSDLHAMVRCWSPMEPLSALQLLLPCFPDSVVRFVAISWIKELGSDELVDYLPQLVQALKHETYDASPLAKFLLERALTSPRVAHYLYWLLVQTLPGSSPQNTSEVTATDESSVGIYRYHRRLQIMLRSLLAVSGETLVQRLMAQQVLVKSLYEIAESIKKTKESLRLKTLQAGLETLHHSLQESPAPLPLSLSVCVVGIQVRTSSYFPSNTLPLKINFISDEAKIFPAIFKIGDYLQQDMLTMQVIRIMNKMWLKEGLDLKMITFTCLPTGHKRGMIELVESAETLRKIQVEHGLTGSFKDRPIAEWLGKHNPSTLEYERAVKNFTASCAGYSVATYVLGICDRHNDNIMLKTSGHLFHIDFGKFLGDVQMFGNFKRDRSPFVLTSDMAYVINGGDKPSQKFHHFVDLCCKAFCIVRKHGNIILNLFGLMVSSGIPGVTSDAVHYVQKALLPDKSDPEASAVFARMIDSSLKSWFTQLNFFLHNLSQLRFSGDHNDGDLLSFIPKRYTCEEEGRILQVKVHGCQKRYDSEKYYIYILKVDRENQPNSTYLFRKYKEFCEFHQKLCTMFPLAKCYSLPSGIQIGRSNTQQVAEKRKIDIEKFLVSLFKMADEIAHSDIVYTFFHSLLRDEEEEIDINKKKMKGKKISEENESHIIKGQIKVSTQYRRDTFVVMIHHARGLPKLVAGQEPSTYVKVYLRPDNNKSTKRKTKVVKKNCHPSFMEMLEYRLPLDVIRERSLEVTIWNHDTLQENEFLGGIRLPLNNFPLDRETCEWYSLDNLVR</sequence>
<dbReference type="Gene3D" id="1.10.1070.11">
    <property type="entry name" value="Phosphatidylinositol 3-/4-kinase, catalytic domain"/>
    <property type="match status" value="1"/>
</dbReference>
<feature type="domain" description="PI3K-RBD" evidence="13">
    <location>
        <begin position="80"/>
        <end position="167"/>
    </location>
</feature>
<dbReference type="GO" id="GO:0035091">
    <property type="term" value="F:phosphatidylinositol binding"/>
    <property type="evidence" value="ECO:0007669"/>
    <property type="project" value="InterPro"/>
</dbReference>
<dbReference type="InterPro" id="IPR001263">
    <property type="entry name" value="PI3K_accessory_dom"/>
</dbReference>
<dbReference type="OrthoDB" id="67688at2759"/>
<feature type="domain" description="PI3K/PI4K catalytic" evidence="11">
    <location>
        <begin position="799"/>
        <end position="1074"/>
    </location>
</feature>
<dbReference type="SMART" id="SM00146">
    <property type="entry name" value="PI3Kc"/>
    <property type="match status" value="1"/>
</dbReference>
<dbReference type="GO" id="GO:0005737">
    <property type="term" value="C:cytoplasm"/>
    <property type="evidence" value="ECO:0007669"/>
    <property type="project" value="TreeGrafter"/>
</dbReference>
<dbReference type="CDD" id="cd05166">
    <property type="entry name" value="PI3Kc_II"/>
    <property type="match status" value="1"/>
</dbReference>
<dbReference type="CTD" id="8231013"/>
<dbReference type="Pfam" id="PF00792">
    <property type="entry name" value="PI3K_C2"/>
    <property type="match status" value="1"/>
</dbReference>
<dbReference type="InterPro" id="IPR011009">
    <property type="entry name" value="Kinase-like_dom_sf"/>
</dbReference>
<dbReference type="GeneID" id="8231013"/>
<feature type="domain" description="PX" evidence="10">
    <location>
        <begin position="1112"/>
        <end position="1228"/>
    </location>
</feature>
<keyword evidence="1 15" id="KW-0808">Transferase</keyword>
<dbReference type="Pfam" id="PF00794">
    <property type="entry name" value="PI3K_rbd"/>
    <property type="match status" value="1"/>
</dbReference>
<evidence type="ECO:0000313" key="15">
    <source>
        <dbReference type="EMBL" id="EEB10715.1"/>
    </source>
</evidence>
<dbReference type="GO" id="GO:0048015">
    <property type="term" value="P:phosphatidylinositol-mediated signaling"/>
    <property type="evidence" value="ECO:0007669"/>
    <property type="project" value="TreeGrafter"/>
</dbReference>
<dbReference type="STRING" id="121224.E0VBF9"/>
<dbReference type="GO" id="GO:0005942">
    <property type="term" value="C:phosphatidylinositol 3-kinase complex"/>
    <property type="evidence" value="ECO:0007669"/>
    <property type="project" value="TreeGrafter"/>
</dbReference>
<dbReference type="SUPFAM" id="SSF64268">
    <property type="entry name" value="PX domain"/>
    <property type="match status" value="1"/>
</dbReference>
<dbReference type="SUPFAM" id="SSF54236">
    <property type="entry name" value="Ubiquitin-like"/>
    <property type="match status" value="1"/>
</dbReference>
<dbReference type="OMA" id="RINFFFH"/>
<keyword evidence="2" id="KW-0547">Nucleotide-binding</keyword>
<dbReference type="FunFam" id="3.30.1520.10:FF:000006">
    <property type="entry name" value="Phosphatidylinositol 4-phosphate 3-kinase C2 domain-containing subunit alpha"/>
    <property type="match status" value="1"/>
</dbReference>
<dbReference type="FunCoup" id="E0VBF9">
    <property type="interactions" value="1040"/>
</dbReference>
<accession>E0VBF9</accession>
<evidence type="ECO:0000256" key="8">
    <source>
        <dbReference type="PROSITE-ProRule" id="PRU00880"/>
    </source>
</evidence>
<dbReference type="FunFam" id="1.25.40.70:FF:000014">
    <property type="entry name" value="Phosphatidylinositol-4-phosphate 3-kinase C2 domain-containing subunit beta"/>
    <property type="match status" value="1"/>
</dbReference>
<dbReference type="InterPro" id="IPR000008">
    <property type="entry name" value="C2_dom"/>
</dbReference>
<dbReference type="eggNOG" id="KOG0905">
    <property type="taxonomic scope" value="Eukaryota"/>
</dbReference>
<dbReference type="GO" id="GO:0035005">
    <property type="term" value="F:1-phosphatidylinositol-4-phosphate 3-kinase activity"/>
    <property type="evidence" value="ECO:0007669"/>
    <property type="project" value="UniProtKB-EC"/>
</dbReference>
<dbReference type="PROSITE" id="PS50004">
    <property type="entry name" value="C2"/>
    <property type="match status" value="1"/>
</dbReference>
<dbReference type="InterPro" id="IPR002420">
    <property type="entry name" value="PI3K-type_C2_dom"/>
</dbReference>
<dbReference type="GO" id="GO:0043491">
    <property type="term" value="P:phosphatidylinositol 3-kinase/protein kinase B signal transduction"/>
    <property type="evidence" value="ECO:0007669"/>
    <property type="project" value="TreeGrafter"/>
</dbReference>
<keyword evidence="17" id="KW-1185">Reference proteome</keyword>
<dbReference type="Gene3D" id="1.25.40.70">
    <property type="entry name" value="Phosphatidylinositol 3-kinase, accessory domain (PIK)"/>
    <property type="match status" value="1"/>
</dbReference>
<dbReference type="KEGG" id="phu:Phum_PHUM060620"/>
<evidence type="ECO:0000256" key="6">
    <source>
        <dbReference type="ARBA" id="ARBA00023985"/>
    </source>
</evidence>
<proteinExistence type="inferred from homology"/>
<evidence type="ECO:0000313" key="17">
    <source>
        <dbReference type="Proteomes" id="UP000009046"/>
    </source>
</evidence>
<dbReference type="InterPro" id="IPR016024">
    <property type="entry name" value="ARM-type_fold"/>
</dbReference>
<evidence type="ECO:0000259" key="13">
    <source>
        <dbReference type="PROSITE" id="PS51546"/>
    </source>
</evidence>
<dbReference type="PROSITE" id="PS50195">
    <property type="entry name" value="PX"/>
    <property type="match status" value="1"/>
</dbReference>
<dbReference type="Pfam" id="PF00168">
    <property type="entry name" value="C2"/>
    <property type="match status" value="1"/>
</dbReference>
<dbReference type="RefSeq" id="XP_002423453.1">
    <property type="nucleotide sequence ID" value="XM_002423408.1"/>
</dbReference>
<dbReference type="PANTHER" id="PTHR10048:SF14">
    <property type="entry name" value="LD28067P"/>
    <property type="match status" value="1"/>
</dbReference>
<dbReference type="GO" id="GO:0016303">
    <property type="term" value="F:1-phosphatidylinositol-3-kinase activity"/>
    <property type="evidence" value="ECO:0007669"/>
    <property type="project" value="UniProtKB-EC"/>
</dbReference>
<dbReference type="Gene3D" id="2.60.40.150">
    <property type="entry name" value="C2 domain"/>
    <property type="match status" value="2"/>
</dbReference>
<name>E0VBF9_PEDHC</name>
<dbReference type="PROSITE" id="PS50290">
    <property type="entry name" value="PI3_4_KINASE_3"/>
    <property type="match status" value="1"/>
</dbReference>
<dbReference type="SUPFAM" id="SSF49562">
    <property type="entry name" value="C2 domain (Calcium/lipid-binding domain, CaLB)"/>
    <property type="match status" value="2"/>
</dbReference>
<evidence type="ECO:0000256" key="5">
    <source>
        <dbReference type="ARBA" id="ARBA00023098"/>
    </source>
</evidence>
<evidence type="ECO:0000259" key="9">
    <source>
        <dbReference type="PROSITE" id="PS50004"/>
    </source>
</evidence>
<dbReference type="PROSITE" id="PS51545">
    <property type="entry name" value="PIK_HELICAL"/>
    <property type="match status" value="1"/>
</dbReference>
<evidence type="ECO:0000313" key="16">
    <source>
        <dbReference type="EnsemblMetazoa" id="PHUM060620-PA"/>
    </source>
</evidence>
<dbReference type="InterPro" id="IPR029071">
    <property type="entry name" value="Ubiquitin-like_domsf"/>
</dbReference>
<dbReference type="Gene3D" id="3.30.1520.10">
    <property type="entry name" value="Phox-like domain"/>
    <property type="match status" value="1"/>
</dbReference>
<dbReference type="EC" id="2.7.1.154" evidence="15"/>
<keyword evidence="5" id="KW-0443">Lipid metabolism</keyword>
<dbReference type="InterPro" id="IPR000341">
    <property type="entry name" value="PI3K_Ras-bd_dom"/>
</dbReference>
<evidence type="ECO:0000259" key="10">
    <source>
        <dbReference type="PROSITE" id="PS50195"/>
    </source>
</evidence>
<dbReference type="Pfam" id="PF00454">
    <property type="entry name" value="PI3_PI4_kinase"/>
    <property type="match status" value="1"/>
</dbReference>
<dbReference type="InterPro" id="IPR035892">
    <property type="entry name" value="C2_domain_sf"/>
</dbReference>
<dbReference type="InterPro" id="IPR018936">
    <property type="entry name" value="PI3/4_kinase_CS"/>
</dbReference>
<evidence type="ECO:0000259" key="11">
    <source>
        <dbReference type="PROSITE" id="PS50290"/>
    </source>
</evidence>
<dbReference type="EMBL" id="AAZO01000712">
    <property type="status" value="NOT_ANNOTATED_CDS"/>
    <property type="molecule type" value="Genomic_DNA"/>
</dbReference>
<dbReference type="PROSITE" id="PS51546">
    <property type="entry name" value="PI3K_RBD"/>
    <property type="match status" value="1"/>
</dbReference>
<dbReference type="InParanoid" id="E0VBF9"/>
<reference evidence="15" key="2">
    <citation type="submission" date="2007-04" db="EMBL/GenBank/DDBJ databases">
        <title>The genome of the human body louse.</title>
        <authorList>
            <consortium name="The Human Body Louse Genome Consortium"/>
            <person name="Kirkness E."/>
            <person name="Walenz B."/>
            <person name="Hass B."/>
            <person name="Bruggner R."/>
            <person name="Strausberg R."/>
        </authorList>
    </citation>
    <scope>NUCLEOTIDE SEQUENCE</scope>
    <source>
        <strain evidence="15">USDA</strain>
    </source>
</reference>
<evidence type="ECO:0000256" key="2">
    <source>
        <dbReference type="ARBA" id="ARBA00022741"/>
    </source>
</evidence>
<dbReference type="GO" id="GO:0005524">
    <property type="term" value="F:ATP binding"/>
    <property type="evidence" value="ECO:0007669"/>
    <property type="project" value="UniProtKB-KW"/>
</dbReference>
<keyword evidence="3 15" id="KW-0418">Kinase</keyword>
<comment type="similarity">
    <text evidence="8">Belongs to the PI3/PI4-kinase family.</text>
</comment>
<dbReference type="InterPro" id="IPR036871">
    <property type="entry name" value="PX_dom_sf"/>
</dbReference>
<dbReference type="FunFam" id="1.10.1070.11:FF:000003">
    <property type="entry name" value="Phosphatidylinositol 4-phosphate 3-kinase C2 domain-containing subunit beta"/>
    <property type="match status" value="1"/>
</dbReference>
<dbReference type="FunFam" id="2.60.40.150:FF:000205">
    <property type="entry name" value="Uncharacterized protein, isoform A"/>
    <property type="match status" value="1"/>
</dbReference>
<dbReference type="SMART" id="SM00144">
    <property type="entry name" value="PI3K_rbd"/>
    <property type="match status" value="1"/>
</dbReference>
<dbReference type="PROSITE" id="PS51547">
    <property type="entry name" value="C2_PI3K"/>
    <property type="match status" value="1"/>
</dbReference>
<dbReference type="InterPro" id="IPR042236">
    <property type="entry name" value="PI3K_accessory_sf"/>
</dbReference>
<dbReference type="SMART" id="SM00239">
    <property type="entry name" value="C2"/>
    <property type="match status" value="1"/>
</dbReference>
<dbReference type="Gene3D" id="3.10.20.770">
    <property type="match status" value="1"/>
</dbReference>
<dbReference type="FunFam" id="3.30.1010.10:FF:000001">
    <property type="entry name" value="Phosphatidylinositol 4-phosphate 3-kinase C2 domain-containing subunit beta"/>
    <property type="match status" value="1"/>
</dbReference>